<evidence type="ECO:0000256" key="3">
    <source>
        <dbReference type="ARBA" id="ARBA00023295"/>
    </source>
</evidence>
<protein>
    <submittedName>
        <fullName evidence="6">Family 31 glycoside hydrolase</fullName>
    </submittedName>
</protein>
<evidence type="ECO:0000256" key="4">
    <source>
        <dbReference type="RuleBase" id="RU361185"/>
    </source>
</evidence>
<name>A0ABR4GXK9_9EURO</name>
<evidence type="ECO:0000256" key="2">
    <source>
        <dbReference type="ARBA" id="ARBA00022801"/>
    </source>
</evidence>
<dbReference type="GO" id="GO:0016787">
    <property type="term" value="F:hydrolase activity"/>
    <property type="evidence" value="ECO:0007669"/>
    <property type="project" value="UniProtKB-KW"/>
</dbReference>
<dbReference type="EMBL" id="JBFXLT010000126">
    <property type="protein sequence ID" value="KAL2807933.1"/>
    <property type="molecule type" value="Genomic_DNA"/>
</dbReference>
<dbReference type="InterPro" id="IPR017853">
    <property type="entry name" value="GH"/>
</dbReference>
<comment type="caution">
    <text evidence="6">The sequence shown here is derived from an EMBL/GenBank/DDBJ whole genome shotgun (WGS) entry which is preliminary data.</text>
</comment>
<evidence type="ECO:0000256" key="1">
    <source>
        <dbReference type="ARBA" id="ARBA00007806"/>
    </source>
</evidence>
<dbReference type="PANTHER" id="PTHR43053:SF4">
    <property type="entry name" value="MYOGENESIS-REGULATING GLYCOSIDASE"/>
    <property type="match status" value="1"/>
</dbReference>
<keyword evidence="7" id="KW-1185">Reference proteome</keyword>
<dbReference type="InterPro" id="IPR050985">
    <property type="entry name" value="Alpha-glycosidase_related"/>
</dbReference>
<accession>A0ABR4GXK9</accession>
<feature type="domain" description="Glycoside hydrolase family 31 TIM barrel" evidence="5">
    <location>
        <begin position="23"/>
        <end position="142"/>
    </location>
</feature>
<keyword evidence="2 4" id="KW-0378">Hydrolase</keyword>
<organism evidence="6 7">
    <name type="scientific">Aspergillus granulosus</name>
    <dbReference type="NCBI Taxonomy" id="176169"/>
    <lineage>
        <taxon>Eukaryota</taxon>
        <taxon>Fungi</taxon>
        <taxon>Dikarya</taxon>
        <taxon>Ascomycota</taxon>
        <taxon>Pezizomycotina</taxon>
        <taxon>Eurotiomycetes</taxon>
        <taxon>Eurotiomycetidae</taxon>
        <taxon>Eurotiales</taxon>
        <taxon>Aspergillaceae</taxon>
        <taxon>Aspergillus</taxon>
        <taxon>Aspergillus subgen. Nidulantes</taxon>
    </lineage>
</organism>
<sequence>MYLIYGPDPKSIVERYTTITGKPALPPVWTFGLWLSTSFTTEYDEGTVISFLDGMAERNIPVSVFHFDCFWMPGFKWCDYEIDKDYFPNAQGQLERIKKRGIHICVWINSYIAQESSTFDGAAEKGYLLKRTDGSVWHMQEWLVYVAPARSNRRR</sequence>
<dbReference type="Proteomes" id="UP001610334">
    <property type="component" value="Unassembled WGS sequence"/>
</dbReference>
<reference evidence="6 7" key="1">
    <citation type="submission" date="2024-07" db="EMBL/GenBank/DDBJ databases">
        <title>Section-level genome sequencing and comparative genomics of Aspergillus sections Usti and Cavernicolus.</title>
        <authorList>
            <consortium name="Lawrence Berkeley National Laboratory"/>
            <person name="Nybo J.L."/>
            <person name="Vesth T.C."/>
            <person name="Theobald S."/>
            <person name="Frisvad J.C."/>
            <person name="Larsen T.O."/>
            <person name="Kjaerboelling I."/>
            <person name="Rothschild-Mancinelli K."/>
            <person name="Lyhne E.K."/>
            <person name="Kogle M.E."/>
            <person name="Barry K."/>
            <person name="Clum A."/>
            <person name="Na H."/>
            <person name="Ledsgaard L."/>
            <person name="Lin J."/>
            <person name="Lipzen A."/>
            <person name="Kuo A."/>
            <person name="Riley R."/>
            <person name="Mondo S."/>
            <person name="Labutti K."/>
            <person name="Haridas S."/>
            <person name="Pangalinan J."/>
            <person name="Salamov A.A."/>
            <person name="Simmons B.A."/>
            <person name="Magnuson J.K."/>
            <person name="Chen J."/>
            <person name="Drula E."/>
            <person name="Henrissat B."/>
            <person name="Wiebenga A."/>
            <person name="Lubbers R.J."/>
            <person name="Gomes A.C."/>
            <person name="Makela M.R."/>
            <person name="Stajich J."/>
            <person name="Grigoriev I.V."/>
            <person name="Mortensen U.H."/>
            <person name="De Vries R.P."/>
            <person name="Baker S.E."/>
            <person name="Andersen M.R."/>
        </authorList>
    </citation>
    <scope>NUCLEOTIDE SEQUENCE [LARGE SCALE GENOMIC DNA]</scope>
    <source>
        <strain evidence="6 7">CBS 588.65</strain>
    </source>
</reference>
<proteinExistence type="inferred from homology"/>
<dbReference type="InterPro" id="IPR000322">
    <property type="entry name" value="Glyco_hydro_31_TIM"/>
</dbReference>
<dbReference type="Gene3D" id="3.20.20.80">
    <property type="entry name" value="Glycosidases"/>
    <property type="match status" value="1"/>
</dbReference>
<dbReference type="Pfam" id="PF01055">
    <property type="entry name" value="Glyco_hydro_31_2nd"/>
    <property type="match status" value="1"/>
</dbReference>
<keyword evidence="3 4" id="KW-0326">Glycosidase</keyword>
<comment type="similarity">
    <text evidence="1 4">Belongs to the glycosyl hydrolase 31 family.</text>
</comment>
<evidence type="ECO:0000313" key="6">
    <source>
        <dbReference type="EMBL" id="KAL2807933.1"/>
    </source>
</evidence>
<evidence type="ECO:0000259" key="5">
    <source>
        <dbReference type="Pfam" id="PF01055"/>
    </source>
</evidence>
<gene>
    <name evidence="6" type="ORF">BJX63DRAFT_436585</name>
</gene>
<dbReference type="PANTHER" id="PTHR43053">
    <property type="entry name" value="GLYCOSIDASE FAMILY 31"/>
    <property type="match status" value="1"/>
</dbReference>
<evidence type="ECO:0000313" key="7">
    <source>
        <dbReference type="Proteomes" id="UP001610334"/>
    </source>
</evidence>
<dbReference type="SUPFAM" id="SSF51445">
    <property type="entry name" value="(Trans)glycosidases"/>
    <property type="match status" value="1"/>
</dbReference>